<dbReference type="GO" id="GO:0000466">
    <property type="term" value="P:maturation of 5.8S rRNA from tricistronic rRNA transcript (SSU-rRNA, 5.8S rRNA, LSU-rRNA)"/>
    <property type="evidence" value="ECO:0007669"/>
    <property type="project" value="TreeGrafter"/>
</dbReference>
<keyword evidence="14" id="KW-1185">Reference proteome</keyword>
<evidence type="ECO:0000256" key="3">
    <source>
        <dbReference type="ARBA" id="ARBA00022552"/>
    </source>
</evidence>
<feature type="compositionally biased region" description="Acidic residues" evidence="9">
    <location>
        <begin position="652"/>
        <end position="665"/>
    </location>
</feature>
<feature type="compositionally biased region" description="Basic and acidic residues" evidence="9">
    <location>
        <begin position="564"/>
        <end position="585"/>
    </location>
</feature>
<evidence type="ECO:0000256" key="1">
    <source>
        <dbReference type="ARBA" id="ARBA00004604"/>
    </source>
</evidence>
<feature type="region of interest" description="Disordered" evidence="9">
    <location>
        <begin position="326"/>
        <end position="366"/>
    </location>
</feature>
<dbReference type="GO" id="GO:0000463">
    <property type="term" value="P:maturation of LSU-rRNA from tricistronic rRNA transcript (SSU-rRNA, 5.8S rRNA, LSU-rRNA)"/>
    <property type="evidence" value="ECO:0007669"/>
    <property type="project" value="TreeGrafter"/>
</dbReference>
<feature type="binding site" evidence="8">
    <location>
        <position position="118"/>
    </location>
    <ligand>
        <name>S-adenosyl-L-methionine</name>
        <dbReference type="ChEBI" id="CHEBI:59789"/>
    </ligand>
</feature>
<feature type="domain" description="Ribosomal RNA methyltransferase FtsJ" evidence="10">
    <location>
        <begin position="25"/>
        <end position="201"/>
    </location>
</feature>
<evidence type="ECO:0000313" key="13">
    <source>
        <dbReference type="EMBL" id="EKF26619.1"/>
    </source>
</evidence>
<proteinExistence type="inferred from homology"/>
<protein>
    <recommendedName>
        <fullName evidence="8">Putative rRNA methyltransferase</fullName>
        <ecNumber evidence="8">2.1.1.-</ecNumber>
    </recommendedName>
    <alternativeName>
        <fullName evidence="8">2'-O-ribose RNA methyltransferase SPB1 homolog</fullName>
    </alternativeName>
</protein>
<feature type="compositionally biased region" description="Basic and acidic residues" evidence="9">
    <location>
        <begin position="674"/>
        <end position="690"/>
    </location>
</feature>
<dbReference type="OrthoDB" id="1287559at2759"/>
<feature type="compositionally biased region" description="Acidic residues" evidence="9">
    <location>
        <begin position="332"/>
        <end position="366"/>
    </location>
</feature>
<dbReference type="SUPFAM" id="SSF53335">
    <property type="entry name" value="S-adenosyl-L-methionine-dependent methyltransferases"/>
    <property type="match status" value="1"/>
</dbReference>
<dbReference type="EMBL" id="AHKC01020265">
    <property type="protein sequence ID" value="EKF26619.1"/>
    <property type="molecule type" value="Genomic_DNA"/>
</dbReference>
<evidence type="ECO:0000256" key="5">
    <source>
        <dbReference type="ARBA" id="ARBA00022679"/>
    </source>
</evidence>
<feature type="active site" description="Proton acceptor" evidence="8">
    <location>
        <position position="158"/>
    </location>
</feature>
<evidence type="ECO:0000256" key="8">
    <source>
        <dbReference type="HAMAP-Rule" id="MF_03163"/>
    </source>
</evidence>
<accession>K2MLU3</accession>
<feature type="domain" description="DUF3381" evidence="12">
    <location>
        <begin position="237"/>
        <end position="404"/>
    </location>
</feature>
<feature type="binding site" evidence="8">
    <location>
        <position position="57"/>
    </location>
    <ligand>
        <name>S-adenosyl-L-methionine</name>
        <dbReference type="ChEBI" id="CHEBI:59789"/>
    </ligand>
</feature>
<keyword evidence="2 8" id="KW-0690">Ribosome biogenesis</keyword>
<dbReference type="GO" id="GO:0008650">
    <property type="term" value="F:rRNA (uridine-2'-O-)-methyltransferase activity"/>
    <property type="evidence" value="ECO:0007669"/>
    <property type="project" value="TreeGrafter"/>
</dbReference>
<keyword evidence="5 8" id="KW-0808">Transferase</keyword>
<dbReference type="GO" id="GO:0030687">
    <property type="term" value="C:preribosome, large subunit precursor"/>
    <property type="evidence" value="ECO:0007669"/>
    <property type="project" value="TreeGrafter"/>
</dbReference>
<dbReference type="AlphaFoldDB" id="K2MLU3"/>
<dbReference type="HAMAP" id="MF_03163">
    <property type="entry name" value="RNA_methyltr_E_SPB1"/>
    <property type="match status" value="1"/>
</dbReference>
<comment type="caution">
    <text evidence="13">The sequence shown here is derived from an EMBL/GenBank/DDBJ whole genome shotgun (WGS) entry which is preliminary data.</text>
</comment>
<evidence type="ECO:0000256" key="7">
    <source>
        <dbReference type="ARBA" id="ARBA00023242"/>
    </source>
</evidence>
<evidence type="ECO:0000259" key="11">
    <source>
        <dbReference type="Pfam" id="PF07780"/>
    </source>
</evidence>
<dbReference type="InterPro" id="IPR024576">
    <property type="entry name" value="rRNA_MeTfrase_Spb1_DUF3381"/>
</dbReference>
<name>K2MLU3_TRYCR</name>
<keyword evidence="13" id="KW-0132">Cell division</keyword>
<dbReference type="GO" id="GO:0005730">
    <property type="term" value="C:nucleolus"/>
    <property type="evidence" value="ECO:0007669"/>
    <property type="project" value="UniProtKB-SubCell"/>
</dbReference>
<dbReference type="InterPro" id="IPR012920">
    <property type="entry name" value="rRNA_MeTfrase_SPB1-like_C"/>
</dbReference>
<feature type="compositionally biased region" description="Acidic residues" evidence="9">
    <location>
        <begin position="551"/>
        <end position="563"/>
    </location>
</feature>
<dbReference type="PANTHER" id="PTHR10920">
    <property type="entry name" value="RIBOSOMAL RNA METHYLTRANSFERASE"/>
    <property type="match status" value="1"/>
</dbReference>
<evidence type="ECO:0000256" key="2">
    <source>
        <dbReference type="ARBA" id="ARBA00022517"/>
    </source>
</evidence>
<feature type="region of interest" description="Disordered" evidence="9">
    <location>
        <begin position="474"/>
        <end position="535"/>
    </location>
</feature>
<dbReference type="Pfam" id="PF07780">
    <property type="entry name" value="Spb1_C"/>
    <property type="match status" value="1"/>
</dbReference>
<evidence type="ECO:0000256" key="9">
    <source>
        <dbReference type="SAM" id="MobiDB-lite"/>
    </source>
</evidence>
<evidence type="ECO:0000256" key="4">
    <source>
        <dbReference type="ARBA" id="ARBA00022603"/>
    </source>
</evidence>
<keyword evidence="13" id="KW-0131">Cell cycle</keyword>
<feature type="region of interest" description="Disordered" evidence="9">
    <location>
        <begin position="550"/>
        <end position="697"/>
    </location>
</feature>
<evidence type="ECO:0000259" key="12">
    <source>
        <dbReference type="Pfam" id="PF11861"/>
    </source>
</evidence>
<dbReference type="GO" id="GO:0051301">
    <property type="term" value="P:cell division"/>
    <property type="evidence" value="ECO:0007669"/>
    <property type="project" value="UniProtKB-KW"/>
</dbReference>
<feature type="domain" description="Ribosomal RNA methyltransferase SPB1-like C-terminal" evidence="11">
    <location>
        <begin position="726"/>
        <end position="887"/>
    </location>
</feature>
<dbReference type="InterPro" id="IPR050082">
    <property type="entry name" value="RNA_methyltr_RlmE"/>
</dbReference>
<dbReference type="InterPro" id="IPR028589">
    <property type="entry name" value="SPB1-like"/>
</dbReference>
<feature type="compositionally biased region" description="Basic and acidic residues" evidence="9">
    <location>
        <begin position="632"/>
        <end position="651"/>
    </location>
</feature>
<evidence type="ECO:0000313" key="14">
    <source>
        <dbReference type="Proteomes" id="UP000007350"/>
    </source>
</evidence>
<dbReference type="Pfam" id="PF11861">
    <property type="entry name" value="DUF3381"/>
    <property type="match status" value="1"/>
</dbReference>
<dbReference type="InterPro" id="IPR029063">
    <property type="entry name" value="SAM-dependent_MTases_sf"/>
</dbReference>
<evidence type="ECO:0000256" key="6">
    <source>
        <dbReference type="ARBA" id="ARBA00022691"/>
    </source>
</evidence>
<feature type="region of interest" description="Disordered" evidence="9">
    <location>
        <begin position="718"/>
        <end position="739"/>
    </location>
</feature>
<feature type="region of interest" description="Disordered" evidence="9">
    <location>
        <begin position="409"/>
        <end position="453"/>
    </location>
</feature>
<dbReference type="Gene3D" id="3.40.50.150">
    <property type="entry name" value="Vaccinia Virus protein VP39"/>
    <property type="match status" value="1"/>
</dbReference>
<keyword evidence="7 8" id="KW-0539">Nucleus</keyword>
<feature type="binding site" evidence="8">
    <location>
        <position position="77"/>
    </location>
    <ligand>
        <name>S-adenosyl-L-methionine</name>
        <dbReference type="ChEBI" id="CHEBI:59789"/>
    </ligand>
</feature>
<feature type="binding site" evidence="8">
    <location>
        <position position="93"/>
    </location>
    <ligand>
        <name>S-adenosyl-L-methionine</name>
        <dbReference type="ChEBI" id="CHEBI:59789"/>
    </ligand>
</feature>
<reference evidence="13 14" key="1">
    <citation type="journal article" date="2012" name="BMC Genomics">
        <title>Comparative genomic analysis of human infective Trypanosoma cruzi lineages with the bat-restricted subspecies T. cruzi marinkellei.</title>
        <authorList>
            <person name="Franzen O."/>
            <person name="Talavera-Lopez C."/>
            <person name="Ochaya S."/>
            <person name="Butler C.E."/>
            <person name="Messenger L.A."/>
            <person name="Lewis M.D."/>
            <person name="Llewellyn M.S."/>
            <person name="Marinkelle C.J."/>
            <person name="Tyler K.M."/>
            <person name="Miles M.A."/>
            <person name="Andersson B."/>
        </authorList>
    </citation>
    <scope>NUCLEOTIDE SEQUENCE [LARGE SCALE GENOMIC DNA]</scope>
    <source>
        <strain evidence="13 14">B7</strain>
    </source>
</reference>
<dbReference type="FunFam" id="3.40.50.150:FF:000004">
    <property type="entry name" value="AdoMet-dependent rRNA methyltransferase SPB1"/>
    <property type="match status" value="1"/>
</dbReference>
<dbReference type="InterPro" id="IPR002877">
    <property type="entry name" value="RNA_MeTrfase_FtsJ_dom"/>
</dbReference>
<feature type="compositionally biased region" description="Acidic residues" evidence="9">
    <location>
        <begin position="432"/>
        <end position="451"/>
    </location>
</feature>
<dbReference type="PANTHER" id="PTHR10920:SF13">
    <property type="entry name" value="PRE-RRNA 2'-O-RIBOSE RNA METHYLTRANSFERASE FTSJ3"/>
    <property type="match status" value="1"/>
</dbReference>
<comment type="catalytic activity">
    <reaction evidence="8">
        <text>a ribonucleotide in rRNA + S-adenosyl-L-methionine = a 2'-O-methylribonucleotide in rRNA + S-adenosyl-L-homocysteine + H(+)</text>
        <dbReference type="Rhea" id="RHEA:48628"/>
        <dbReference type="Rhea" id="RHEA-COMP:12164"/>
        <dbReference type="Rhea" id="RHEA-COMP:12165"/>
        <dbReference type="ChEBI" id="CHEBI:15378"/>
        <dbReference type="ChEBI" id="CHEBI:57856"/>
        <dbReference type="ChEBI" id="CHEBI:59789"/>
        <dbReference type="ChEBI" id="CHEBI:90675"/>
        <dbReference type="ChEBI" id="CHEBI:90676"/>
    </reaction>
</comment>
<dbReference type="EC" id="2.1.1.-" evidence="8"/>
<comment type="function">
    <text evidence="8">Probable methyltransferase involved in the maturation of rRNA and in the biogenesis of ribosomal subunits.</text>
</comment>
<keyword evidence="6 8" id="KW-0949">S-adenosyl-L-methionine</keyword>
<sequence length="911" mass="103307">MGTKSKKKAKTRLDAYYRLAKDQGFRARSAFKLIQLNRKYDFLAKSRVLVDLCAAPGGWCQVAAKHMPVGSKIVGVDLVPIAPIRGVKTFVGDITDDKTRKMIVTYLKKEPVDCVIHDGAPNVGGVWSRDLFEQNALVLHAAKMAASMLKPSGWFVTKVFRSQDFHKLMWVLKQLFEKVEATKPLASRMESAEIFVVCAGFKAPKQLDPSMFNAQKVFSDVGEEKILTPSGALVVPKSNVPTGYSEFATVSHHVASFSEFLHCSDPKSFLRSHHELRFSAAEDKVYLKSKHSKKELVYLCGDLQQVGDADLRRMLRWREQLLREQAAMAKEADEEEDADDEEMGDDDDGDSVGNGSDDEEGIDLDSAEGVAKIARELLELRKRQSKLLKKKQRKIVDRKLKQIKGLINFDPNTSTEDMTETDGLMRDTEGNMQDEGDADDDDLDGNDDEGFTVEKLATVDEARLAKMFDKHVEELDERPNDPLNPVMNANLNAEKDWDLGQESDGNSDASEGGNGPLQLVEGEEDGVDVDNYGNYIPAKRSARVALYDAGLGEEEDDEEDTHNEEDAALQKRKARDQQDLEDAGKQSKWLRHHVNIEKVLNQTFPKPRDNNRRKKRLLEEDRVELTATSPLHDGDLNGRADATRKRMRFDDRAEDDDDDEDDDDQSLSSLSEGRFSDDNRDLDVSEGRMDSRRKRATVPDMGKLTTQELVRQQRKQTLKENAATRKQNVRNKSSARKDETGFEEIPVALTDPQIRARTLAIATKMLDPKSRRDILDASINRYTFNDDDDLPDWFIKDEQRNCKVVLPVTAEEIEVQRQRFREMNARPGKKVMEAVQRKRRRAQRMLRSMIEKGKTDPRAREKANNASVRKLMRSQAVKGDAKRKKKGPLDRKKWAKCGVRNKDLNAAVNYY</sequence>
<feature type="binding site" evidence="8">
    <location>
        <position position="59"/>
    </location>
    <ligand>
        <name>S-adenosyl-L-methionine</name>
        <dbReference type="ChEBI" id="CHEBI:59789"/>
    </ligand>
</feature>
<gene>
    <name evidence="13" type="ORF">MOQ_009680</name>
</gene>
<evidence type="ECO:0000259" key="10">
    <source>
        <dbReference type="Pfam" id="PF01728"/>
    </source>
</evidence>
<dbReference type="Pfam" id="PF01728">
    <property type="entry name" value="FtsJ"/>
    <property type="match status" value="1"/>
</dbReference>
<dbReference type="InterPro" id="IPR015507">
    <property type="entry name" value="rRNA-MeTfrase_E"/>
</dbReference>
<comment type="similarity">
    <text evidence="8">Belongs to the class I-like SAM-binding methyltransferase superfamily. RNA methyltransferase RlmE family. SPB1 subfamily.</text>
</comment>
<keyword evidence="4 8" id="KW-0489">Methyltransferase</keyword>
<organism evidence="13 14">
    <name type="scientific">Trypanosoma cruzi marinkellei</name>
    <dbReference type="NCBI Taxonomy" id="85056"/>
    <lineage>
        <taxon>Eukaryota</taxon>
        <taxon>Discoba</taxon>
        <taxon>Euglenozoa</taxon>
        <taxon>Kinetoplastea</taxon>
        <taxon>Metakinetoplastina</taxon>
        <taxon>Trypanosomatida</taxon>
        <taxon>Trypanosomatidae</taxon>
        <taxon>Trypanosoma</taxon>
        <taxon>Schizotrypanum</taxon>
    </lineage>
</organism>
<dbReference type="GO" id="GO:0016435">
    <property type="term" value="F:rRNA (guanine) methyltransferase activity"/>
    <property type="evidence" value="ECO:0007669"/>
    <property type="project" value="TreeGrafter"/>
</dbReference>
<dbReference type="Proteomes" id="UP000007350">
    <property type="component" value="Unassembled WGS sequence"/>
</dbReference>
<keyword evidence="3 8" id="KW-0698">rRNA processing</keyword>
<comment type="subcellular location">
    <subcellularLocation>
        <location evidence="1 8">Nucleus</location>
        <location evidence="1 8">Nucleolus</location>
    </subcellularLocation>
</comment>
<dbReference type="HAMAP" id="MF_01547">
    <property type="entry name" value="RNA_methyltr_E"/>
    <property type="match status" value="1"/>
</dbReference>